<dbReference type="EMBL" id="LS483515">
    <property type="protein sequence ID" value="SRX72001.1"/>
    <property type="molecule type" value="Genomic_DNA"/>
</dbReference>
<protein>
    <submittedName>
        <fullName evidence="1">Uncharacterized protein</fullName>
    </submittedName>
</protein>
<gene>
    <name evidence="1" type="ORF">MMC68T_00739</name>
</gene>
<evidence type="ECO:0000313" key="2">
    <source>
        <dbReference type="Proteomes" id="UP000290347"/>
    </source>
</evidence>
<organism evidence="1 2">
    <name type="scientific">Mycoplasma mycoides subsp. capri</name>
    <dbReference type="NCBI Taxonomy" id="40477"/>
    <lineage>
        <taxon>Bacteria</taxon>
        <taxon>Bacillati</taxon>
        <taxon>Mycoplasmatota</taxon>
        <taxon>Mollicutes</taxon>
        <taxon>Mycoplasmataceae</taxon>
        <taxon>Mycoplasma</taxon>
    </lineage>
</organism>
<dbReference type="RefSeq" id="WP_197723473.1">
    <property type="nucleotide sequence ID" value="NZ_CP012387.1"/>
</dbReference>
<dbReference type="Proteomes" id="UP000290347">
    <property type="component" value="Chromosome"/>
</dbReference>
<reference evidence="1 2" key="1">
    <citation type="submission" date="2018-05" db="EMBL/GenBank/DDBJ databases">
        <authorList>
            <person name="Falquet L."/>
            <person name="Falquet L."/>
        </authorList>
    </citation>
    <scope>NUCLEOTIDE SEQUENCE [LARGE SCALE GENOMIC DNA]</scope>
    <source>
        <strain evidence="1 2">GM12</strain>
    </source>
</reference>
<sequence length="103" mass="12187">MAHPENHTHYVDKDFQYICLLAKINTLINDLVSNNKDKIYNFENFKQVLNIGLNTNEFENIDDLDFLTVIQKIDDIYGEPKQNQYDNLKQLIIRNILDKLSNK</sequence>
<dbReference type="AlphaFoldDB" id="A0AB38GEK6"/>
<accession>A0AB38GEK6</accession>
<proteinExistence type="predicted"/>
<name>A0AB38GEK6_MYCMC</name>
<evidence type="ECO:0000313" key="1">
    <source>
        <dbReference type="EMBL" id="SRX72001.1"/>
    </source>
</evidence>